<keyword evidence="3" id="KW-0645">Protease</keyword>
<dbReference type="InterPro" id="IPR008969">
    <property type="entry name" value="CarboxyPept-like_regulatory"/>
</dbReference>
<dbReference type="Gene3D" id="2.60.40.2700">
    <property type="match status" value="2"/>
</dbReference>
<dbReference type="EMBL" id="PGEZ01000004">
    <property type="protein sequence ID" value="PJJ48197.1"/>
    <property type="molecule type" value="Genomic_DNA"/>
</dbReference>
<dbReference type="Proteomes" id="UP000230842">
    <property type="component" value="Unassembled WGS sequence"/>
</dbReference>
<dbReference type="RefSeq" id="WP_039339431.1">
    <property type="nucleotide sequence ID" value="NZ_PGEZ01000004.1"/>
</dbReference>
<dbReference type="GO" id="GO:0004180">
    <property type="term" value="F:carboxypeptidase activity"/>
    <property type="evidence" value="ECO:0007669"/>
    <property type="project" value="UniProtKB-KW"/>
</dbReference>
<gene>
    <name evidence="3" type="ORF">CLV56_4073</name>
</gene>
<keyword evidence="2" id="KW-0732">Signal</keyword>
<accession>A0A2M9AR75</accession>
<dbReference type="AlphaFoldDB" id="A0A2M9AR75"/>
<proteinExistence type="predicted"/>
<feature type="compositionally biased region" description="Basic residues" evidence="1">
    <location>
        <begin position="408"/>
        <end position="417"/>
    </location>
</feature>
<dbReference type="SUPFAM" id="SSF49464">
    <property type="entry name" value="Carboxypeptidase regulatory domain-like"/>
    <property type="match status" value="1"/>
</dbReference>
<keyword evidence="3" id="KW-0378">Hydrolase</keyword>
<reference evidence="3 4" key="1">
    <citation type="submission" date="2017-11" db="EMBL/GenBank/DDBJ databases">
        <title>Genomic Encyclopedia of Archaeal and Bacterial Type Strains, Phase II (KMG-II): From Individual Species to Whole Genera.</title>
        <authorList>
            <person name="Goeker M."/>
        </authorList>
    </citation>
    <scope>NUCLEOTIDE SEQUENCE [LARGE SCALE GENOMIC DNA]</scope>
    <source>
        <strain evidence="3 4">DSM 27763</strain>
    </source>
</reference>
<evidence type="ECO:0000256" key="2">
    <source>
        <dbReference type="SAM" id="SignalP"/>
    </source>
</evidence>
<dbReference type="Gene3D" id="2.60.40.1120">
    <property type="entry name" value="Carboxypeptidase-like, regulatory domain"/>
    <property type="match status" value="1"/>
</dbReference>
<comment type="caution">
    <text evidence="3">The sequence shown here is derived from an EMBL/GenBank/DDBJ whole genome shotgun (WGS) entry which is preliminary data.</text>
</comment>
<organism evidence="3 4">
    <name type="scientific">Mumia flava</name>
    <dbReference type="NCBI Taxonomy" id="1348852"/>
    <lineage>
        <taxon>Bacteria</taxon>
        <taxon>Bacillati</taxon>
        <taxon>Actinomycetota</taxon>
        <taxon>Actinomycetes</taxon>
        <taxon>Propionibacteriales</taxon>
        <taxon>Nocardioidaceae</taxon>
        <taxon>Mumia</taxon>
    </lineage>
</organism>
<evidence type="ECO:0000313" key="3">
    <source>
        <dbReference type="EMBL" id="PJJ48197.1"/>
    </source>
</evidence>
<evidence type="ECO:0000313" key="4">
    <source>
        <dbReference type="Proteomes" id="UP000230842"/>
    </source>
</evidence>
<keyword evidence="4" id="KW-1185">Reference proteome</keyword>
<feature type="region of interest" description="Disordered" evidence="1">
    <location>
        <begin position="398"/>
        <end position="417"/>
    </location>
</feature>
<feature type="signal peptide" evidence="2">
    <location>
        <begin position="1"/>
        <end position="37"/>
    </location>
</feature>
<feature type="chain" id="PRO_5014935404" evidence="2">
    <location>
        <begin position="38"/>
        <end position="417"/>
    </location>
</feature>
<protein>
    <submittedName>
        <fullName evidence="3">Carboxypeptidase family protein</fullName>
    </submittedName>
</protein>
<name>A0A2M9AR75_9ACTN</name>
<keyword evidence="3" id="KW-0121">Carboxypeptidase</keyword>
<sequence>MTSSTTPRPRARGRLLIGLTAVLAILLSTLVAAPAQAAGVTVVGTITDGAGRPVAHANVLIRKNQTDGGQFIYTDANGRYDSSAWPQTSDLSTGTHWISVSVDEEHTNNGWPYRYVDTAVSLASGTNTKNFTLTELATADFTVLGPDGRRLVRAPVIFEVLRNGVWDLPQYGPNETDRNGRYRFTESTYFEKYRACFGVPSGYSGPTAVLTCWQSGSKPSEATPFTVTGGTHAKHTVRLRSGAAPSVSGTVRNGRTLTASAGAWSKAGLSVSYRWKADGRAITGATKRSFTVSNAQAGKRISVTQTAKDSEGRQWYARTSRATGKVVGTLKSSKPRIKGKAKKGRTLRAKAGSWGPGAVKLSYRWTRNGKAIKKATRAKYKVTKRDVGKKIRVSVTGRKASYTTAKRTSAKTKRVKR</sequence>
<evidence type="ECO:0000256" key="1">
    <source>
        <dbReference type="SAM" id="MobiDB-lite"/>
    </source>
</evidence>